<keyword evidence="1" id="KW-1133">Transmembrane helix</keyword>
<feature type="transmembrane region" description="Helical" evidence="1">
    <location>
        <begin position="37"/>
        <end position="59"/>
    </location>
</feature>
<evidence type="ECO:0000313" key="3">
    <source>
        <dbReference type="Proteomes" id="UP000271624"/>
    </source>
</evidence>
<sequence>MNITSIMIAWFVTAASFFAISKLPIGVDIDSPDKTFTAAAALGIITVMVKPLLTFVFAIPNALTFNFFPDFFTFVIGVICFCLAAYFVQGFRLRYGIWSAIMGALALSIVSNIIYRIVPI</sequence>
<proteinExistence type="predicted"/>
<dbReference type="PANTHER" id="PTHR37309:SF1">
    <property type="entry name" value="SLR0284 PROTEIN"/>
    <property type="match status" value="1"/>
</dbReference>
<feature type="transmembrane region" description="Helical" evidence="1">
    <location>
        <begin position="6"/>
        <end position="25"/>
    </location>
</feature>
<dbReference type="Pfam" id="PF04020">
    <property type="entry name" value="Phage_holin_4_2"/>
    <property type="match status" value="1"/>
</dbReference>
<reference evidence="2" key="1">
    <citation type="submission" date="2018-12" db="EMBL/GenBank/DDBJ databases">
        <authorList>
            <person name="Will S."/>
            <person name="Neumann-Schaal M."/>
            <person name="Henke P."/>
        </authorList>
    </citation>
    <scope>NUCLEOTIDE SEQUENCE</scope>
    <source>
        <strain evidence="2">PCC 7102</strain>
    </source>
</reference>
<feature type="transmembrane region" description="Helical" evidence="1">
    <location>
        <begin position="71"/>
        <end position="88"/>
    </location>
</feature>
<keyword evidence="3" id="KW-1185">Reference proteome</keyword>
<dbReference type="EMBL" id="RSCL01000006">
    <property type="protein sequence ID" value="RUT06719.1"/>
    <property type="molecule type" value="Genomic_DNA"/>
</dbReference>
<gene>
    <name evidence="2" type="ORF">DSM106972_029760</name>
</gene>
<evidence type="ECO:0008006" key="4">
    <source>
        <dbReference type="Google" id="ProtNLM"/>
    </source>
</evidence>
<feature type="transmembrane region" description="Helical" evidence="1">
    <location>
        <begin position="95"/>
        <end position="118"/>
    </location>
</feature>
<dbReference type="OrthoDB" id="513183at2"/>
<dbReference type="PANTHER" id="PTHR37309">
    <property type="entry name" value="SLR0284 PROTEIN"/>
    <property type="match status" value="1"/>
</dbReference>
<dbReference type="Proteomes" id="UP000271624">
    <property type="component" value="Unassembled WGS sequence"/>
</dbReference>
<dbReference type="AlphaFoldDB" id="A0A433VKV0"/>
<dbReference type="InterPro" id="IPR007165">
    <property type="entry name" value="Phage_holin_4_2"/>
</dbReference>
<evidence type="ECO:0000256" key="1">
    <source>
        <dbReference type="SAM" id="Phobius"/>
    </source>
</evidence>
<accession>A0A433VKV0</accession>
<keyword evidence="1" id="KW-0812">Transmembrane</keyword>
<keyword evidence="1" id="KW-0472">Membrane</keyword>
<dbReference type="RefSeq" id="WP_019492929.1">
    <property type="nucleotide sequence ID" value="NZ_RSCL01000006.1"/>
</dbReference>
<protein>
    <recommendedName>
        <fullName evidence="4">Phage holin family protein</fullName>
    </recommendedName>
</protein>
<evidence type="ECO:0000313" key="2">
    <source>
        <dbReference type="EMBL" id="RUT06719.1"/>
    </source>
</evidence>
<reference evidence="2" key="2">
    <citation type="journal article" date="2019" name="Genome Biol. Evol.">
        <title>Day and night: Metabolic profiles and evolutionary relationships of six axenic non-marine cyanobacteria.</title>
        <authorList>
            <person name="Will S.E."/>
            <person name="Henke P."/>
            <person name="Boedeker C."/>
            <person name="Huang S."/>
            <person name="Brinkmann H."/>
            <person name="Rohde M."/>
            <person name="Jarek M."/>
            <person name="Friedl T."/>
            <person name="Seufert S."/>
            <person name="Schumacher M."/>
            <person name="Overmann J."/>
            <person name="Neumann-Schaal M."/>
            <person name="Petersen J."/>
        </authorList>
    </citation>
    <scope>NUCLEOTIDE SEQUENCE [LARGE SCALE GENOMIC DNA]</scope>
    <source>
        <strain evidence="2">PCC 7102</strain>
    </source>
</reference>
<organism evidence="2 3">
    <name type="scientific">Dulcicalothrix desertica PCC 7102</name>
    <dbReference type="NCBI Taxonomy" id="232991"/>
    <lineage>
        <taxon>Bacteria</taxon>
        <taxon>Bacillati</taxon>
        <taxon>Cyanobacteriota</taxon>
        <taxon>Cyanophyceae</taxon>
        <taxon>Nostocales</taxon>
        <taxon>Calotrichaceae</taxon>
        <taxon>Dulcicalothrix</taxon>
    </lineage>
</organism>
<comment type="caution">
    <text evidence="2">The sequence shown here is derived from an EMBL/GenBank/DDBJ whole genome shotgun (WGS) entry which is preliminary data.</text>
</comment>
<name>A0A433VKV0_9CYAN</name>